<evidence type="ECO:0000313" key="5">
    <source>
        <dbReference type="EMBL" id="KZT37645.1"/>
    </source>
</evidence>
<organism evidence="5 6">
    <name type="scientific">Sistotremastrum suecicum HHB10207 ss-3</name>
    <dbReference type="NCBI Taxonomy" id="1314776"/>
    <lineage>
        <taxon>Eukaryota</taxon>
        <taxon>Fungi</taxon>
        <taxon>Dikarya</taxon>
        <taxon>Basidiomycota</taxon>
        <taxon>Agaricomycotina</taxon>
        <taxon>Agaricomycetes</taxon>
        <taxon>Sistotremastrales</taxon>
        <taxon>Sistotremastraceae</taxon>
        <taxon>Sistotremastrum</taxon>
    </lineage>
</organism>
<keyword evidence="1" id="KW-0479">Metal-binding</keyword>
<keyword evidence="2" id="KW-0106">Calcium</keyword>
<feature type="compositionally biased region" description="Pro residues" evidence="3">
    <location>
        <begin position="401"/>
        <end position="415"/>
    </location>
</feature>
<feature type="region of interest" description="Disordered" evidence="3">
    <location>
        <begin position="67"/>
        <end position="111"/>
    </location>
</feature>
<feature type="region of interest" description="Disordered" evidence="3">
    <location>
        <begin position="157"/>
        <end position="372"/>
    </location>
</feature>
<feature type="domain" description="C2" evidence="4">
    <location>
        <begin position="1"/>
        <end position="135"/>
    </location>
</feature>
<feature type="compositionally biased region" description="Low complexity" evidence="3">
    <location>
        <begin position="287"/>
        <end position="300"/>
    </location>
</feature>
<dbReference type="PANTHER" id="PTHR46502:SF2">
    <property type="entry name" value="16 KDA PHLOEM PROTEIN 2"/>
    <property type="match status" value="1"/>
</dbReference>
<dbReference type="PROSITE" id="PS50004">
    <property type="entry name" value="C2"/>
    <property type="match status" value="1"/>
</dbReference>
<protein>
    <recommendedName>
        <fullName evidence="4">C2 domain-containing protein</fullName>
    </recommendedName>
</protein>
<dbReference type="SMART" id="SM00239">
    <property type="entry name" value="C2"/>
    <property type="match status" value="1"/>
</dbReference>
<feature type="compositionally biased region" description="Pro residues" evidence="3">
    <location>
        <begin position="457"/>
        <end position="469"/>
    </location>
</feature>
<dbReference type="Proteomes" id="UP000076798">
    <property type="component" value="Unassembled WGS sequence"/>
</dbReference>
<feature type="compositionally biased region" description="Polar residues" evidence="3">
    <location>
        <begin position="342"/>
        <end position="352"/>
    </location>
</feature>
<sequence>MSSSLKEIGTLIIVVLKARNLPNKRHIGKQDPYCTVEFNKDKRRTKAIRRGGQHPEWDQEIRFTVFEDDSEEPAPTDSDTPPPLPPKKSKERRIKGGKELQMGCYADDPREPELIGETTVDLSEVFSKGETDEWFTLMNKEKYSGEVYLELTFWSNEKPPQKKSSPKNGSNNANYGGPGSFTPSEDPSLRYHAHRHPSQGMSPSRIPTSLSASPLSTRPRSSTVRPSSSLANLDLYSPPYESGAGSPARYPQSDVDSLTHSMAELGVGGGSRRRGSYPPRFDDPNASSGFRLGSPSSSLSHHPESVGYHEFTEPLSSHSSMSSMHSYQSAESYSSRGGSIPSYGSRTFQRDSFSAPPEFYPPSQEAPWDSQYSVDYPNRPPTGFISSPSATPMASHYPGSRPLPTPYVQTPPRPPTTVSSIPQSLSSSYSASTLYTPPRPLSSQTPIPFGYSLPPSLLPGPPASAPPPHNTTQTNNISPPIIRRALSFRLHLHRLYLNLLLALDRYRTQWRRQQTNKVRVASLQHLIYSKVFPLPAVMDTCQRVHSRTWDLLPLCQTEDQLHRSLRTLLFLHRHLRRYWQVPSVRRSSQGHPRLCLPGKDVRVLDPFLSLLRRLPYHIPRLLSRPTHCIQHLHHSRPHMLTPPNLIMALRHHG</sequence>
<evidence type="ECO:0000313" key="6">
    <source>
        <dbReference type="Proteomes" id="UP000076798"/>
    </source>
</evidence>
<dbReference type="CDD" id="cd08681">
    <property type="entry name" value="C2_fungal_Inn1p-like"/>
    <property type="match status" value="1"/>
</dbReference>
<dbReference type="InterPro" id="IPR037791">
    <property type="entry name" value="C2_fungal_Inn1"/>
</dbReference>
<dbReference type="EMBL" id="KV428079">
    <property type="protein sequence ID" value="KZT37645.1"/>
    <property type="molecule type" value="Genomic_DNA"/>
</dbReference>
<dbReference type="PANTHER" id="PTHR46502">
    <property type="entry name" value="C2 DOMAIN-CONTAINING"/>
    <property type="match status" value="1"/>
</dbReference>
<keyword evidence="6" id="KW-1185">Reference proteome</keyword>
<evidence type="ECO:0000256" key="2">
    <source>
        <dbReference type="ARBA" id="ARBA00022837"/>
    </source>
</evidence>
<dbReference type="InterPro" id="IPR035892">
    <property type="entry name" value="C2_domain_sf"/>
</dbReference>
<feature type="region of interest" description="Disordered" evidence="3">
    <location>
        <begin position="387"/>
        <end position="424"/>
    </location>
</feature>
<dbReference type="InterPro" id="IPR000008">
    <property type="entry name" value="C2_dom"/>
</dbReference>
<feature type="compositionally biased region" description="Low complexity" evidence="3">
    <location>
        <begin position="208"/>
        <end position="230"/>
    </location>
</feature>
<gene>
    <name evidence="5" type="ORF">SISSUDRAFT_830922</name>
</gene>
<dbReference type="OrthoDB" id="270970at2759"/>
<feature type="compositionally biased region" description="Polar residues" evidence="3">
    <location>
        <begin position="162"/>
        <end position="174"/>
    </location>
</feature>
<dbReference type="Gene3D" id="2.60.40.150">
    <property type="entry name" value="C2 domain"/>
    <property type="match status" value="1"/>
</dbReference>
<dbReference type="AlphaFoldDB" id="A0A166CNA3"/>
<evidence type="ECO:0000256" key="3">
    <source>
        <dbReference type="SAM" id="MobiDB-lite"/>
    </source>
</evidence>
<dbReference type="SUPFAM" id="SSF49562">
    <property type="entry name" value="C2 domain (Calcium/lipid-binding domain, CaLB)"/>
    <property type="match status" value="1"/>
</dbReference>
<dbReference type="GO" id="GO:0046872">
    <property type="term" value="F:metal ion binding"/>
    <property type="evidence" value="ECO:0007669"/>
    <property type="project" value="UniProtKB-KW"/>
</dbReference>
<dbReference type="Pfam" id="PF00168">
    <property type="entry name" value="C2"/>
    <property type="match status" value="2"/>
</dbReference>
<evidence type="ECO:0000259" key="4">
    <source>
        <dbReference type="PROSITE" id="PS50004"/>
    </source>
</evidence>
<proteinExistence type="predicted"/>
<name>A0A166CNA3_9AGAM</name>
<feature type="region of interest" description="Disordered" evidence="3">
    <location>
        <begin position="457"/>
        <end position="477"/>
    </location>
</feature>
<reference evidence="5 6" key="1">
    <citation type="journal article" date="2016" name="Mol. Biol. Evol.">
        <title>Comparative Genomics of Early-Diverging Mushroom-Forming Fungi Provides Insights into the Origins of Lignocellulose Decay Capabilities.</title>
        <authorList>
            <person name="Nagy L.G."/>
            <person name="Riley R."/>
            <person name="Tritt A."/>
            <person name="Adam C."/>
            <person name="Daum C."/>
            <person name="Floudas D."/>
            <person name="Sun H."/>
            <person name="Yadav J.S."/>
            <person name="Pangilinan J."/>
            <person name="Larsson K.H."/>
            <person name="Matsuura K."/>
            <person name="Barry K."/>
            <person name="Labutti K."/>
            <person name="Kuo R."/>
            <person name="Ohm R.A."/>
            <person name="Bhattacharya S.S."/>
            <person name="Shirouzu T."/>
            <person name="Yoshinaga Y."/>
            <person name="Martin F.M."/>
            <person name="Grigoriev I.V."/>
            <person name="Hibbett D.S."/>
        </authorList>
    </citation>
    <scope>NUCLEOTIDE SEQUENCE [LARGE SCALE GENOMIC DNA]</scope>
    <source>
        <strain evidence="5 6">HHB10207 ss-3</strain>
    </source>
</reference>
<dbReference type="STRING" id="1314776.A0A166CNA3"/>
<evidence type="ECO:0000256" key="1">
    <source>
        <dbReference type="ARBA" id="ARBA00022723"/>
    </source>
</evidence>
<accession>A0A166CNA3</accession>
<feature type="compositionally biased region" description="Low complexity" evidence="3">
    <location>
        <begin position="316"/>
        <end position="335"/>
    </location>
</feature>